<evidence type="ECO:0000256" key="2">
    <source>
        <dbReference type="ARBA" id="ARBA00022485"/>
    </source>
</evidence>
<dbReference type="SUPFAM" id="SSF48150">
    <property type="entry name" value="DNA-glycosylase"/>
    <property type="match status" value="1"/>
</dbReference>
<keyword evidence="13" id="KW-1185">Reference proteome</keyword>
<dbReference type="HAMAP" id="MF_00942">
    <property type="entry name" value="Nth"/>
    <property type="match status" value="1"/>
</dbReference>
<keyword evidence="5" id="KW-0378">Hydrolase</keyword>
<feature type="region of interest" description="Disordered" evidence="10">
    <location>
        <begin position="297"/>
        <end position="362"/>
    </location>
</feature>
<dbReference type="PROSITE" id="PS01155">
    <property type="entry name" value="ENDONUCLEASE_III_2"/>
    <property type="match status" value="1"/>
</dbReference>
<dbReference type="InterPro" id="IPR003265">
    <property type="entry name" value="HhH-GPD_domain"/>
</dbReference>
<dbReference type="PANTHER" id="PTHR10359:SF18">
    <property type="entry name" value="ENDONUCLEASE III"/>
    <property type="match status" value="1"/>
</dbReference>
<evidence type="ECO:0000256" key="4">
    <source>
        <dbReference type="ARBA" id="ARBA00022763"/>
    </source>
</evidence>
<feature type="region of interest" description="Disordered" evidence="10">
    <location>
        <begin position="460"/>
        <end position="499"/>
    </location>
</feature>
<feature type="compositionally biased region" description="Low complexity" evidence="10">
    <location>
        <begin position="297"/>
        <end position="308"/>
    </location>
</feature>
<evidence type="ECO:0000313" key="12">
    <source>
        <dbReference type="EMBL" id="KAG2431869.1"/>
    </source>
</evidence>
<dbReference type="InterPro" id="IPR004036">
    <property type="entry name" value="Endonuclease-III-like_CS2"/>
</dbReference>
<dbReference type="OrthoDB" id="2099276at2759"/>
<keyword evidence="4" id="KW-0227">DNA damage</keyword>
<evidence type="ECO:0000256" key="5">
    <source>
        <dbReference type="ARBA" id="ARBA00022801"/>
    </source>
</evidence>
<dbReference type="EMBL" id="JAEHOC010000023">
    <property type="protein sequence ID" value="KAG2431869.1"/>
    <property type="molecule type" value="Genomic_DNA"/>
</dbReference>
<feature type="compositionally biased region" description="Pro residues" evidence="10">
    <location>
        <begin position="37"/>
        <end position="55"/>
    </location>
</feature>
<keyword evidence="2" id="KW-0004">4Fe-4S</keyword>
<dbReference type="FunFam" id="1.10.340.30:FF:000001">
    <property type="entry name" value="Endonuclease III"/>
    <property type="match status" value="1"/>
</dbReference>
<evidence type="ECO:0000256" key="6">
    <source>
        <dbReference type="ARBA" id="ARBA00023004"/>
    </source>
</evidence>
<keyword evidence="6" id="KW-0408">Iron</keyword>
<dbReference type="InterPro" id="IPR011257">
    <property type="entry name" value="DNA_glycosylase"/>
</dbReference>
<accession>A0A835T107</accession>
<dbReference type="Gene3D" id="1.10.1670.10">
    <property type="entry name" value="Helix-hairpin-Helix base-excision DNA repair enzymes (C-terminal)"/>
    <property type="match status" value="1"/>
</dbReference>
<proteinExistence type="inferred from homology"/>
<evidence type="ECO:0000256" key="9">
    <source>
        <dbReference type="ARBA" id="ARBA00023295"/>
    </source>
</evidence>
<dbReference type="InterPro" id="IPR023170">
    <property type="entry name" value="HhH_base_excis_C"/>
</dbReference>
<dbReference type="CDD" id="cd00056">
    <property type="entry name" value="ENDO3c"/>
    <property type="match status" value="1"/>
</dbReference>
<evidence type="ECO:0000256" key="8">
    <source>
        <dbReference type="ARBA" id="ARBA00023204"/>
    </source>
</evidence>
<dbReference type="InterPro" id="IPR005759">
    <property type="entry name" value="Nth"/>
</dbReference>
<evidence type="ECO:0000256" key="1">
    <source>
        <dbReference type="ARBA" id="ARBA00008343"/>
    </source>
</evidence>
<comment type="caution">
    <text evidence="12">The sequence shown here is derived from an EMBL/GenBank/DDBJ whole genome shotgun (WGS) entry which is preliminary data.</text>
</comment>
<feature type="region of interest" description="Disordered" evidence="10">
    <location>
        <begin position="1"/>
        <end position="65"/>
    </location>
</feature>
<protein>
    <recommendedName>
        <fullName evidence="11">HhH-GPD domain-containing protein</fullName>
    </recommendedName>
</protein>
<dbReference type="GO" id="GO:0006285">
    <property type="term" value="P:base-excision repair, AP site formation"/>
    <property type="evidence" value="ECO:0007669"/>
    <property type="project" value="TreeGrafter"/>
</dbReference>
<dbReference type="FunFam" id="1.10.1670.10:FF:000019">
    <property type="entry name" value="Endonuclease III"/>
    <property type="match status" value="1"/>
</dbReference>
<organism evidence="12 13">
    <name type="scientific">Chlamydomonas incerta</name>
    <dbReference type="NCBI Taxonomy" id="51695"/>
    <lineage>
        <taxon>Eukaryota</taxon>
        <taxon>Viridiplantae</taxon>
        <taxon>Chlorophyta</taxon>
        <taxon>core chlorophytes</taxon>
        <taxon>Chlorophyceae</taxon>
        <taxon>CS clade</taxon>
        <taxon>Chlamydomonadales</taxon>
        <taxon>Chlamydomonadaceae</taxon>
        <taxon>Chlamydomonas</taxon>
    </lineage>
</organism>
<evidence type="ECO:0000256" key="7">
    <source>
        <dbReference type="ARBA" id="ARBA00023014"/>
    </source>
</evidence>
<keyword evidence="3" id="KW-0479">Metal-binding</keyword>
<keyword evidence="8" id="KW-0234">DNA repair</keyword>
<dbReference type="GO" id="GO:0003906">
    <property type="term" value="F:DNA-(apurinic or apyrimidinic site) endonuclease activity"/>
    <property type="evidence" value="ECO:0007669"/>
    <property type="project" value="InterPro"/>
</dbReference>
<dbReference type="Gene3D" id="1.10.340.30">
    <property type="entry name" value="Hypothetical protein, domain 2"/>
    <property type="match status" value="1"/>
</dbReference>
<dbReference type="PANTHER" id="PTHR10359">
    <property type="entry name" value="A/G-SPECIFIC ADENINE GLYCOSYLASE/ENDONUCLEASE III"/>
    <property type="match status" value="1"/>
</dbReference>
<feature type="compositionally biased region" description="Basic residues" evidence="10">
    <location>
        <begin position="486"/>
        <end position="499"/>
    </location>
</feature>
<keyword evidence="9" id="KW-0326">Glycosidase</keyword>
<evidence type="ECO:0000259" key="11">
    <source>
        <dbReference type="SMART" id="SM00478"/>
    </source>
</evidence>
<dbReference type="Pfam" id="PF00730">
    <property type="entry name" value="HhH-GPD"/>
    <property type="match status" value="1"/>
</dbReference>
<feature type="domain" description="HhH-GPD" evidence="11">
    <location>
        <begin position="114"/>
        <end position="261"/>
    </location>
</feature>
<feature type="compositionally biased region" description="Gly residues" evidence="10">
    <location>
        <begin position="461"/>
        <end position="480"/>
    </location>
</feature>
<name>A0A835T107_CHLIN</name>
<evidence type="ECO:0000256" key="3">
    <source>
        <dbReference type="ARBA" id="ARBA00022723"/>
    </source>
</evidence>
<dbReference type="SMART" id="SM00478">
    <property type="entry name" value="ENDO3c"/>
    <property type="match status" value="1"/>
</dbReference>
<reference evidence="12" key="1">
    <citation type="journal article" date="2020" name="bioRxiv">
        <title>Comparative genomics of Chlamydomonas.</title>
        <authorList>
            <person name="Craig R.J."/>
            <person name="Hasan A.R."/>
            <person name="Ness R.W."/>
            <person name="Keightley P.D."/>
        </authorList>
    </citation>
    <scope>NUCLEOTIDE SEQUENCE</scope>
    <source>
        <strain evidence="12">SAG 7.73</strain>
    </source>
</reference>
<dbReference type="AlphaFoldDB" id="A0A835T107"/>
<comment type="similarity">
    <text evidence="1">Belongs to the Nth/MutY family.</text>
</comment>
<dbReference type="GO" id="GO:0051539">
    <property type="term" value="F:4 iron, 4 sulfur cluster binding"/>
    <property type="evidence" value="ECO:0007669"/>
    <property type="project" value="UniProtKB-KW"/>
</dbReference>
<dbReference type="GO" id="GO:0046872">
    <property type="term" value="F:metal ion binding"/>
    <property type="evidence" value="ECO:0007669"/>
    <property type="project" value="UniProtKB-KW"/>
</dbReference>
<sequence>MAPRGTKRPLSDAEDPPSPAGPGAGVDGPGLAAGSPGPAPSPAPSLAPSLAPTPTPSKKKLKPLPATPSFQAASLTTLRAKAVRIQAQLEQLYPNPPIPLTHASHFQLLVAVMLSAQSTDVKVNTVTPELFRRGPDAAAMAKLEVSEIEAIIRVLGLAPTKAKNVRAMSQILVEQYGGQVPGSWEGLEALPGVGHKTASVVMSQAFGHAAFPVDTHIHRLAQRWGLSNGKSVEQTEQDLKTLLPEVTWRDAHLQIIYFGREHCPAQRHDPAACPICSWAAPGAARSKAASKADAAGAANGADAGGTPASRKRSASAATKRRKVGAVAEGEGEGANMSQGSADEAGEVPAASGAGGDGAGKGRAARVRRAESAAAAAATAASVAVAAADASDGGAEPATEKADATVVGAAAGAEVAGVFDAFRAGPRGKTVGDRRRPISAAAGKSAVEAVAAARAVEAEAGCGAGSGQGGAQSGEEGGAEGAGPVRRSGRQAAKRGGKAT</sequence>
<evidence type="ECO:0000313" key="13">
    <source>
        <dbReference type="Proteomes" id="UP000650467"/>
    </source>
</evidence>
<dbReference type="GO" id="GO:0000703">
    <property type="term" value="F:oxidized pyrimidine nucleobase lesion DNA N-glycosylase activity"/>
    <property type="evidence" value="ECO:0007669"/>
    <property type="project" value="UniProtKB-ARBA"/>
</dbReference>
<keyword evidence="7" id="KW-0411">Iron-sulfur</keyword>
<feature type="compositionally biased region" description="Basic residues" evidence="10">
    <location>
        <begin position="309"/>
        <end position="323"/>
    </location>
</feature>
<gene>
    <name evidence="12" type="ORF">HXX76_009362</name>
</gene>
<evidence type="ECO:0000256" key="10">
    <source>
        <dbReference type="SAM" id="MobiDB-lite"/>
    </source>
</evidence>
<dbReference type="Proteomes" id="UP000650467">
    <property type="component" value="Unassembled WGS sequence"/>
</dbReference>